<reference evidence="1" key="1">
    <citation type="submission" date="2024-08" db="EMBL/GenBank/DDBJ databases">
        <authorList>
            <person name="Yu S.T."/>
        </authorList>
    </citation>
    <scope>NUCLEOTIDE SEQUENCE</scope>
    <source>
        <strain evidence="1">R33</strain>
    </source>
</reference>
<organism evidence="1">
    <name type="scientific">Streptomyces sp. R33</name>
    <dbReference type="NCBI Taxonomy" id="3238629"/>
    <lineage>
        <taxon>Bacteria</taxon>
        <taxon>Bacillati</taxon>
        <taxon>Actinomycetota</taxon>
        <taxon>Actinomycetes</taxon>
        <taxon>Kitasatosporales</taxon>
        <taxon>Streptomycetaceae</taxon>
        <taxon>Streptomyces</taxon>
    </lineage>
</organism>
<protein>
    <recommendedName>
        <fullName evidence="2">DUF4034 domain-containing protein</fullName>
    </recommendedName>
</protein>
<name>A0AB39Y2L9_9ACTN</name>
<gene>
    <name evidence="1" type="ORF">AB5J51_16310</name>
</gene>
<evidence type="ECO:0000313" key="1">
    <source>
        <dbReference type="EMBL" id="XDV64384.1"/>
    </source>
</evidence>
<sequence>MIGLIILGILLISGAYKLLRARKGGGAGKRRSAGRADGQAAVALGFVPAERLDTENGSPLLPADTAALDAVRAGDWQAGAAWADAAGQNWDERIRRVRGLAELAAEEDAWLLAWRAARPQDPTAAAVHADASVLVAWNVRGSLSASNTTQEQFRNFHRLIAASQEAMHEAQRLADPADPVPYMLEQPVAMALGYSHERYGQLWAEIVERGPKVLAAHTGALQYWCRKWRGSHEEAEAFAKRSAASGAPGELLSLLPLYAYLEYEMSESEIDPDVYYKRPEIVAATDAALADVAAADPADRRVARVRHMLAWNLYWQDRYTEAVEQFRAVDGYIGTTPWTYAADAKARYVQARDFCVRRSVTQ</sequence>
<dbReference type="AlphaFoldDB" id="A0AB39Y2L9"/>
<dbReference type="EMBL" id="CP165727">
    <property type="protein sequence ID" value="XDV64384.1"/>
    <property type="molecule type" value="Genomic_DNA"/>
</dbReference>
<accession>A0AB39Y2L9</accession>
<evidence type="ECO:0008006" key="2">
    <source>
        <dbReference type="Google" id="ProtNLM"/>
    </source>
</evidence>
<dbReference type="RefSeq" id="WP_136227390.1">
    <property type="nucleotide sequence ID" value="NZ_CP165727.1"/>
</dbReference>
<proteinExistence type="predicted"/>